<feature type="transmembrane region" description="Helical" evidence="7">
    <location>
        <begin position="12"/>
        <end position="31"/>
    </location>
</feature>
<dbReference type="PANTHER" id="PTHR30482:SF10">
    <property type="entry name" value="HIGH-AFFINITY BRANCHED-CHAIN AMINO ACID TRANSPORT PROTEIN BRAE"/>
    <property type="match status" value="1"/>
</dbReference>
<name>A0ABW1J015_9PSEU</name>
<dbReference type="RefSeq" id="WP_379584148.1">
    <property type="nucleotide sequence ID" value="NZ_JBHSQW010000015.1"/>
</dbReference>
<evidence type="ECO:0000313" key="8">
    <source>
        <dbReference type="EMBL" id="MFC5994109.1"/>
    </source>
</evidence>
<reference evidence="9" key="1">
    <citation type="journal article" date="2019" name="Int. J. Syst. Evol. Microbiol.">
        <title>The Global Catalogue of Microorganisms (GCM) 10K type strain sequencing project: providing services to taxonomists for standard genome sequencing and annotation.</title>
        <authorList>
            <consortium name="The Broad Institute Genomics Platform"/>
            <consortium name="The Broad Institute Genome Sequencing Center for Infectious Disease"/>
            <person name="Wu L."/>
            <person name="Ma J."/>
        </authorList>
    </citation>
    <scope>NUCLEOTIDE SEQUENCE [LARGE SCALE GENOMIC DNA]</scope>
    <source>
        <strain evidence="9">CCM 8391</strain>
    </source>
</reference>
<feature type="region of interest" description="Disordered" evidence="6">
    <location>
        <begin position="329"/>
        <end position="355"/>
    </location>
</feature>
<organism evidence="8 9">
    <name type="scientific">Pseudonocardia hispaniensis</name>
    <dbReference type="NCBI Taxonomy" id="904933"/>
    <lineage>
        <taxon>Bacteria</taxon>
        <taxon>Bacillati</taxon>
        <taxon>Actinomycetota</taxon>
        <taxon>Actinomycetes</taxon>
        <taxon>Pseudonocardiales</taxon>
        <taxon>Pseudonocardiaceae</taxon>
        <taxon>Pseudonocardia</taxon>
    </lineage>
</organism>
<feature type="transmembrane region" description="Helical" evidence="7">
    <location>
        <begin position="155"/>
        <end position="176"/>
    </location>
</feature>
<proteinExistence type="predicted"/>
<evidence type="ECO:0000256" key="5">
    <source>
        <dbReference type="ARBA" id="ARBA00023136"/>
    </source>
</evidence>
<comment type="caution">
    <text evidence="8">The sequence shown here is derived from an EMBL/GenBank/DDBJ whole genome shotgun (WGS) entry which is preliminary data.</text>
</comment>
<dbReference type="Proteomes" id="UP001596302">
    <property type="component" value="Unassembled WGS sequence"/>
</dbReference>
<feature type="transmembrane region" description="Helical" evidence="7">
    <location>
        <begin position="65"/>
        <end position="85"/>
    </location>
</feature>
<dbReference type="CDD" id="cd06581">
    <property type="entry name" value="TM_PBP1_LivM_like"/>
    <property type="match status" value="1"/>
</dbReference>
<feature type="transmembrane region" description="Helical" evidence="7">
    <location>
        <begin position="241"/>
        <end position="269"/>
    </location>
</feature>
<keyword evidence="2" id="KW-1003">Cell membrane</keyword>
<feature type="transmembrane region" description="Helical" evidence="7">
    <location>
        <begin position="209"/>
        <end position="229"/>
    </location>
</feature>
<keyword evidence="9" id="KW-1185">Reference proteome</keyword>
<evidence type="ECO:0000256" key="4">
    <source>
        <dbReference type="ARBA" id="ARBA00022989"/>
    </source>
</evidence>
<evidence type="ECO:0000256" key="3">
    <source>
        <dbReference type="ARBA" id="ARBA00022692"/>
    </source>
</evidence>
<dbReference type="InterPro" id="IPR001851">
    <property type="entry name" value="ABC_transp_permease"/>
</dbReference>
<evidence type="ECO:0000256" key="2">
    <source>
        <dbReference type="ARBA" id="ARBA00022475"/>
    </source>
</evidence>
<protein>
    <submittedName>
        <fullName evidence="8">Branched-chain amino acid ABC transporter permease</fullName>
    </submittedName>
</protein>
<feature type="transmembrane region" description="Helical" evidence="7">
    <location>
        <begin position="38"/>
        <end position="59"/>
    </location>
</feature>
<dbReference type="InterPro" id="IPR043428">
    <property type="entry name" value="LivM-like"/>
</dbReference>
<dbReference type="PANTHER" id="PTHR30482">
    <property type="entry name" value="HIGH-AFFINITY BRANCHED-CHAIN AMINO ACID TRANSPORT SYSTEM PERMEASE"/>
    <property type="match status" value="1"/>
</dbReference>
<dbReference type="EMBL" id="JBHSQW010000015">
    <property type="protein sequence ID" value="MFC5994109.1"/>
    <property type="molecule type" value="Genomic_DNA"/>
</dbReference>
<keyword evidence="4 7" id="KW-1133">Transmembrane helix</keyword>
<dbReference type="Pfam" id="PF02653">
    <property type="entry name" value="BPD_transp_2"/>
    <property type="match status" value="1"/>
</dbReference>
<evidence type="ECO:0000256" key="7">
    <source>
        <dbReference type="SAM" id="Phobius"/>
    </source>
</evidence>
<evidence type="ECO:0000256" key="1">
    <source>
        <dbReference type="ARBA" id="ARBA00004651"/>
    </source>
</evidence>
<evidence type="ECO:0000313" key="9">
    <source>
        <dbReference type="Proteomes" id="UP001596302"/>
    </source>
</evidence>
<sequence>MDLLAILADSGRGALGPVAAIYALAAVGLNIHFGYTGLLNFGHVGFMLVGAYGVAVPVAVYGGPLWLGVLVGLAGAGLLALLLGLPTLRLRADYLAIATIAAAEVLRIVFNAGFAQPITGGVYGLQQFAGAFYALNPIPRGAYGVGPLAFTERDLWVMLVGWGAVAVAALGLFLLVRSPWGRVLRAIREDEEAARSLGKNVYGYKIQSLVLGGLIGAAAGMLLAVDAQAVTPNMFNPGVTFYLYTLLILGGAGTVLGPVLGSVLFWFLLSFADSVLRQAIGAGYISPQVIEPADVGALRFALVGLGLILLLVFRPEGILGNRAEMRLEEGASGAPRRPHRRPGPPAPSQIEEVSR</sequence>
<accession>A0ABW1J015</accession>
<gene>
    <name evidence="8" type="ORF">ACFQE5_07775</name>
</gene>
<keyword evidence="3 7" id="KW-0812">Transmembrane</keyword>
<evidence type="ECO:0000256" key="6">
    <source>
        <dbReference type="SAM" id="MobiDB-lite"/>
    </source>
</evidence>
<keyword evidence="5 7" id="KW-0472">Membrane</keyword>
<comment type="subcellular location">
    <subcellularLocation>
        <location evidence="1">Cell membrane</location>
        <topology evidence="1">Multi-pass membrane protein</topology>
    </subcellularLocation>
</comment>